<evidence type="ECO:0000313" key="1">
    <source>
        <dbReference type="EMBL" id="POS78989.1"/>
    </source>
</evidence>
<sequence length="221" mass="22645">MGIKPVNVTFDIDGQGNLVLSGRIRVLTQPGDNVQPVQAALVTSDGVSEPVTPTLEPETGSSVYGHTSYYSLSATPRQDAAYTALEITLGGAQASSPTSFPLQSTLFVVPSKTSLQEGSKVINFTVAAMSTTSSSPVAVSISAPVRQPGTLAPRITRHDAAVVESDNTASGIPPRGYRFWEGSVDVGAVVTGAVAVAVTAMDDGGGVVHDVLYLSAGVAGW</sequence>
<comment type="caution">
    <text evidence="1">The sequence shown here is derived from an EMBL/GenBank/DDBJ whole genome shotgun (WGS) entry which is preliminary data.</text>
</comment>
<keyword evidence="2" id="KW-1185">Reference proteome</keyword>
<organism evidence="1 2">
    <name type="scientific">Diaporthe helianthi</name>
    <dbReference type="NCBI Taxonomy" id="158607"/>
    <lineage>
        <taxon>Eukaryota</taxon>
        <taxon>Fungi</taxon>
        <taxon>Dikarya</taxon>
        <taxon>Ascomycota</taxon>
        <taxon>Pezizomycotina</taxon>
        <taxon>Sordariomycetes</taxon>
        <taxon>Sordariomycetidae</taxon>
        <taxon>Diaporthales</taxon>
        <taxon>Diaporthaceae</taxon>
        <taxon>Diaporthe</taxon>
    </lineage>
</organism>
<proteinExistence type="predicted"/>
<dbReference type="InParanoid" id="A0A2P5I910"/>
<dbReference type="AlphaFoldDB" id="A0A2P5I910"/>
<dbReference type="EMBL" id="MAVT02000145">
    <property type="protein sequence ID" value="POS78989.1"/>
    <property type="molecule type" value="Genomic_DNA"/>
</dbReference>
<name>A0A2P5I910_DIAHE</name>
<gene>
    <name evidence="1" type="ORF">DHEL01_v202619</name>
</gene>
<dbReference type="Proteomes" id="UP000094444">
    <property type="component" value="Unassembled WGS sequence"/>
</dbReference>
<protein>
    <submittedName>
        <fullName evidence="1">Uncharacterized protein</fullName>
    </submittedName>
</protein>
<reference evidence="1" key="1">
    <citation type="submission" date="2017-09" db="EMBL/GenBank/DDBJ databases">
        <title>Polyketide synthases of a Diaporthe helianthi virulent isolate.</title>
        <authorList>
            <person name="Baroncelli R."/>
        </authorList>
    </citation>
    <scope>NUCLEOTIDE SEQUENCE [LARGE SCALE GENOMIC DNA]</scope>
    <source>
        <strain evidence="1">7/96</strain>
    </source>
</reference>
<accession>A0A2P5I910</accession>
<dbReference type="STRING" id="158607.A0A2P5I910"/>
<evidence type="ECO:0000313" key="2">
    <source>
        <dbReference type="Proteomes" id="UP000094444"/>
    </source>
</evidence>